<keyword evidence="4" id="KW-0812">Transmembrane</keyword>
<protein>
    <submittedName>
        <fullName evidence="10">Uncharacterized protein</fullName>
    </submittedName>
</protein>
<evidence type="ECO:0000313" key="10">
    <source>
        <dbReference type="EMBL" id="KAK4354441.1"/>
    </source>
</evidence>
<dbReference type="InterPro" id="IPR046956">
    <property type="entry name" value="RLP23-like"/>
</dbReference>
<evidence type="ECO:0000256" key="3">
    <source>
        <dbReference type="ARBA" id="ARBA00022614"/>
    </source>
</evidence>
<keyword evidence="9" id="KW-0325">Glycoprotein</keyword>
<dbReference type="AlphaFoldDB" id="A0AAE1RNZ7"/>
<evidence type="ECO:0000256" key="1">
    <source>
        <dbReference type="ARBA" id="ARBA00004479"/>
    </source>
</evidence>
<evidence type="ECO:0000256" key="5">
    <source>
        <dbReference type="ARBA" id="ARBA00022729"/>
    </source>
</evidence>
<dbReference type="Proteomes" id="UP001291623">
    <property type="component" value="Unassembled WGS sequence"/>
</dbReference>
<evidence type="ECO:0000256" key="9">
    <source>
        <dbReference type="ARBA" id="ARBA00023180"/>
    </source>
</evidence>
<sequence>MMLKTQNEATILGYFYSFKLTGAQQEIVTKGQAHWLQSVYSYNTEFNVSSNALTENLLSGIPFLNLSHNNLTGVIPKTIGKMISLEFLDLSYNQSNGEIPVTLTLLNFLKYLNLSFNNLSGSIPSNPHFDTLYQDGTTFIGNKHLCGALDGMNCSNRGSSITETTENRYDQEIVLFVG</sequence>
<keyword evidence="7" id="KW-1133">Transmembrane helix</keyword>
<evidence type="ECO:0000313" key="11">
    <source>
        <dbReference type="Proteomes" id="UP001291623"/>
    </source>
</evidence>
<keyword evidence="8" id="KW-0472">Membrane</keyword>
<gene>
    <name evidence="10" type="ORF">RND71_026635</name>
</gene>
<dbReference type="InterPro" id="IPR032675">
    <property type="entry name" value="LRR_dom_sf"/>
</dbReference>
<evidence type="ECO:0000256" key="6">
    <source>
        <dbReference type="ARBA" id="ARBA00022737"/>
    </source>
</evidence>
<dbReference type="Gene3D" id="3.80.10.10">
    <property type="entry name" value="Ribonuclease Inhibitor"/>
    <property type="match status" value="1"/>
</dbReference>
<accession>A0AAE1RNZ7</accession>
<evidence type="ECO:0000256" key="8">
    <source>
        <dbReference type="ARBA" id="ARBA00023136"/>
    </source>
</evidence>
<evidence type="ECO:0000256" key="4">
    <source>
        <dbReference type="ARBA" id="ARBA00022692"/>
    </source>
</evidence>
<organism evidence="10 11">
    <name type="scientific">Anisodus tanguticus</name>
    <dbReference type="NCBI Taxonomy" id="243964"/>
    <lineage>
        <taxon>Eukaryota</taxon>
        <taxon>Viridiplantae</taxon>
        <taxon>Streptophyta</taxon>
        <taxon>Embryophyta</taxon>
        <taxon>Tracheophyta</taxon>
        <taxon>Spermatophyta</taxon>
        <taxon>Magnoliopsida</taxon>
        <taxon>eudicotyledons</taxon>
        <taxon>Gunneridae</taxon>
        <taxon>Pentapetalae</taxon>
        <taxon>asterids</taxon>
        <taxon>lamiids</taxon>
        <taxon>Solanales</taxon>
        <taxon>Solanaceae</taxon>
        <taxon>Solanoideae</taxon>
        <taxon>Hyoscyameae</taxon>
        <taxon>Anisodus</taxon>
    </lineage>
</organism>
<comment type="subcellular location">
    <subcellularLocation>
        <location evidence="1">Membrane</location>
        <topology evidence="1">Single-pass type I membrane protein</topology>
    </subcellularLocation>
</comment>
<comment type="caution">
    <text evidence="10">The sequence shown here is derived from an EMBL/GenBank/DDBJ whole genome shotgun (WGS) entry which is preliminary data.</text>
</comment>
<dbReference type="FunFam" id="3.80.10.10:FF:000722">
    <property type="entry name" value="Leucine-rich repeat receptor-like protein kinase"/>
    <property type="match status" value="1"/>
</dbReference>
<keyword evidence="11" id="KW-1185">Reference proteome</keyword>
<evidence type="ECO:0000256" key="2">
    <source>
        <dbReference type="ARBA" id="ARBA00022553"/>
    </source>
</evidence>
<dbReference type="PANTHER" id="PTHR48063">
    <property type="entry name" value="LRR RECEPTOR-LIKE KINASE"/>
    <property type="match status" value="1"/>
</dbReference>
<dbReference type="PANTHER" id="PTHR48063:SF84">
    <property type="entry name" value="LRR RECEPTOR-LIKE SERINE_THREONINE-PROTEIN KINASE FLS2"/>
    <property type="match status" value="1"/>
</dbReference>
<dbReference type="Pfam" id="PF13855">
    <property type="entry name" value="LRR_8"/>
    <property type="match status" value="1"/>
</dbReference>
<dbReference type="EMBL" id="JAVYJV010000014">
    <property type="protein sequence ID" value="KAK4354441.1"/>
    <property type="molecule type" value="Genomic_DNA"/>
</dbReference>
<evidence type="ECO:0000256" key="7">
    <source>
        <dbReference type="ARBA" id="ARBA00022989"/>
    </source>
</evidence>
<keyword evidence="3" id="KW-0433">Leucine-rich repeat</keyword>
<name>A0AAE1RNZ7_9SOLA</name>
<keyword evidence="2" id="KW-0597">Phosphoprotein</keyword>
<reference evidence="10" key="1">
    <citation type="submission" date="2023-12" db="EMBL/GenBank/DDBJ databases">
        <title>Genome assembly of Anisodus tanguticus.</title>
        <authorList>
            <person name="Wang Y.-J."/>
        </authorList>
    </citation>
    <scope>NUCLEOTIDE SEQUENCE</scope>
    <source>
        <strain evidence="10">KB-2021</strain>
        <tissue evidence="10">Leaf</tissue>
    </source>
</reference>
<keyword evidence="6" id="KW-0677">Repeat</keyword>
<dbReference type="InterPro" id="IPR001611">
    <property type="entry name" value="Leu-rich_rpt"/>
</dbReference>
<dbReference type="GO" id="GO:0016020">
    <property type="term" value="C:membrane"/>
    <property type="evidence" value="ECO:0007669"/>
    <property type="project" value="UniProtKB-SubCell"/>
</dbReference>
<dbReference type="SUPFAM" id="SSF52058">
    <property type="entry name" value="L domain-like"/>
    <property type="match status" value="1"/>
</dbReference>
<proteinExistence type="predicted"/>
<keyword evidence="5" id="KW-0732">Signal</keyword>